<dbReference type="Proteomes" id="UP001501600">
    <property type="component" value="Unassembled WGS sequence"/>
</dbReference>
<dbReference type="SUPFAM" id="SSF55166">
    <property type="entry name" value="Hedgehog/DD-peptidase"/>
    <property type="match status" value="1"/>
</dbReference>
<dbReference type="InterPro" id="IPR009045">
    <property type="entry name" value="Zn_M74/Hedgehog-like"/>
</dbReference>
<dbReference type="EMBL" id="BAABLF010000029">
    <property type="protein sequence ID" value="GAA5194564.1"/>
    <property type="molecule type" value="Genomic_DNA"/>
</dbReference>
<protein>
    <recommendedName>
        <fullName evidence="3">Peptidase M15</fullName>
    </recommendedName>
</protein>
<proteinExistence type="predicted"/>
<evidence type="ECO:0000313" key="2">
    <source>
        <dbReference type="Proteomes" id="UP001501600"/>
    </source>
</evidence>
<comment type="caution">
    <text evidence="1">The sequence shown here is derived from an EMBL/GenBank/DDBJ whole genome shotgun (WGS) entry which is preliminary data.</text>
</comment>
<organism evidence="1 2">
    <name type="scientific">Ferrimonas gelatinilytica</name>
    <dbReference type="NCBI Taxonomy" id="1255257"/>
    <lineage>
        <taxon>Bacteria</taxon>
        <taxon>Pseudomonadati</taxon>
        <taxon>Pseudomonadota</taxon>
        <taxon>Gammaproteobacteria</taxon>
        <taxon>Alteromonadales</taxon>
        <taxon>Ferrimonadaceae</taxon>
        <taxon>Ferrimonas</taxon>
    </lineage>
</organism>
<keyword evidence="2" id="KW-1185">Reference proteome</keyword>
<dbReference type="RefSeq" id="WP_345317771.1">
    <property type="nucleotide sequence ID" value="NZ_BAABLF010000029.1"/>
</dbReference>
<evidence type="ECO:0000313" key="1">
    <source>
        <dbReference type="EMBL" id="GAA5194564.1"/>
    </source>
</evidence>
<accession>A0ABP9SES5</accession>
<evidence type="ECO:0008006" key="3">
    <source>
        <dbReference type="Google" id="ProtNLM"/>
    </source>
</evidence>
<reference evidence="2" key="1">
    <citation type="journal article" date="2019" name="Int. J. Syst. Evol. Microbiol.">
        <title>The Global Catalogue of Microorganisms (GCM) 10K type strain sequencing project: providing services to taxonomists for standard genome sequencing and annotation.</title>
        <authorList>
            <consortium name="The Broad Institute Genomics Platform"/>
            <consortium name="The Broad Institute Genome Sequencing Center for Infectious Disease"/>
            <person name="Wu L."/>
            <person name="Ma J."/>
        </authorList>
    </citation>
    <scope>NUCLEOTIDE SEQUENCE [LARGE SCALE GENOMIC DNA]</scope>
    <source>
        <strain evidence="2">JCM 18720</strain>
    </source>
</reference>
<name>A0ABP9SES5_9GAMM</name>
<gene>
    <name evidence="1" type="ORF">GCM10025772_27770</name>
</gene>
<sequence>MLEPIQAQFGRINIRSAYRSPEVNAKGAENGNQYNCASNESNFAGHIWDYRDAEGHLGGTVCIIVNAFVPYYERTGD</sequence>